<evidence type="ECO:0000313" key="2">
    <source>
        <dbReference type="EMBL" id="TPP57797.1"/>
    </source>
</evidence>
<gene>
    <name evidence="2" type="ORF">FGIG_10306</name>
</gene>
<reference evidence="2 3" key="1">
    <citation type="submission" date="2019-04" db="EMBL/GenBank/DDBJ databases">
        <title>Annotation for the trematode Fasciola gigantica.</title>
        <authorList>
            <person name="Choi Y.-J."/>
        </authorList>
    </citation>
    <scope>NUCLEOTIDE SEQUENCE [LARGE SCALE GENOMIC DNA]</scope>
    <source>
        <strain evidence="2">Uganda_cow_1</strain>
    </source>
</reference>
<evidence type="ECO:0000313" key="3">
    <source>
        <dbReference type="Proteomes" id="UP000316759"/>
    </source>
</evidence>
<dbReference type="EMBL" id="SUNJ01012736">
    <property type="protein sequence ID" value="TPP57797.1"/>
    <property type="molecule type" value="Genomic_DNA"/>
</dbReference>
<dbReference type="AlphaFoldDB" id="A0A504YIQ3"/>
<feature type="region of interest" description="Disordered" evidence="1">
    <location>
        <begin position="1"/>
        <end position="31"/>
    </location>
</feature>
<proteinExistence type="predicted"/>
<name>A0A504YIQ3_FASGI</name>
<comment type="caution">
    <text evidence="2">The sequence shown here is derived from an EMBL/GenBank/DDBJ whole genome shotgun (WGS) entry which is preliminary data.</text>
</comment>
<protein>
    <submittedName>
        <fullName evidence="2">Uncharacterized protein</fullName>
    </submittedName>
</protein>
<organism evidence="2 3">
    <name type="scientific">Fasciola gigantica</name>
    <name type="common">Giant liver fluke</name>
    <dbReference type="NCBI Taxonomy" id="46835"/>
    <lineage>
        <taxon>Eukaryota</taxon>
        <taxon>Metazoa</taxon>
        <taxon>Spiralia</taxon>
        <taxon>Lophotrochozoa</taxon>
        <taxon>Platyhelminthes</taxon>
        <taxon>Trematoda</taxon>
        <taxon>Digenea</taxon>
        <taxon>Plagiorchiida</taxon>
        <taxon>Echinostomata</taxon>
        <taxon>Echinostomatoidea</taxon>
        <taxon>Fasciolidae</taxon>
        <taxon>Fasciola</taxon>
    </lineage>
</organism>
<accession>A0A504YIQ3</accession>
<dbReference type="Proteomes" id="UP000316759">
    <property type="component" value="Unassembled WGS sequence"/>
</dbReference>
<keyword evidence="3" id="KW-1185">Reference proteome</keyword>
<evidence type="ECO:0000256" key="1">
    <source>
        <dbReference type="SAM" id="MobiDB-lite"/>
    </source>
</evidence>
<dbReference type="OrthoDB" id="10458450at2759"/>
<sequence length="89" mass="9492">MMMTTSGHGTGGSSSPDSTDFGRAGTPELGDELGELAPILDSVHMTPHKSCTSSMITNALSVPLQHVFNCVCTDTTCMWFIDRWILSLG</sequence>